<accession>A0A0R2AFX3</accession>
<evidence type="ECO:0000256" key="6">
    <source>
        <dbReference type="ARBA" id="ARBA00022777"/>
    </source>
</evidence>
<keyword evidence="2 9" id="KW-0055">Arginine biosynthesis</keyword>
<organism evidence="11 12">
    <name type="scientific">Ligilactobacillus agilis DSM 20509</name>
    <dbReference type="NCBI Taxonomy" id="1423718"/>
    <lineage>
        <taxon>Bacteria</taxon>
        <taxon>Bacillati</taxon>
        <taxon>Bacillota</taxon>
        <taxon>Bacilli</taxon>
        <taxon>Lactobacillales</taxon>
        <taxon>Lactobacillaceae</taxon>
        <taxon>Ligilactobacillus</taxon>
    </lineage>
</organism>
<dbReference type="OrthoDB" id="9803155at2"/>
<reference evidence="11 12" key="1">
    <citation type="journal article" date="2015" name="Genome Announc.">
        <title>Expanding the biotechnology potential of lactobacilli through comparative genomics of 213 strains and associated genera.</title>
        <authorList>
            <person name="Sun Z."/>
            <person name="Harris H.M."/>
            <person name="McCann A."/>
            <person name="Guo C."/>
            <person name="Argimon S."/>
            <person name="Zhang W."/>
            <person name="Yang X."/>
            <person name="Jeffery I.B."/>
            <person name="Cooney J.C."/>
            <person name="Kagawa T.F."/>
            <person name="Liu W."/>
            <person name="Song Y."/>
            <person name="Salvetti E."/>
            <person name="Wrobel A."/>
            <person name="Rasinkangas P."/>
            <person name="Parkhill J."/>
            <person name="Rea M.C."/>
            <person name="O'Sullivan O."/>
            <person name="Ritari J."/>
            <person name="Douillard F.P."/>
            <person name="Paul Ross R."/>
            <person name="Yang R."/>
            <person name="Briner A.E."/>
            <person name="Felis G.E."/>
            <person name="de Vos W.M."/>
            <person name="Barrangou R."/>
            <person name="Klaenhammer T.R."/>
            <person name="Caufield P.W."/>
            <person name="Cui Y."/>
            <person name="Zhang H."/>
            <person name="O'Toole P.W."/>
        </authorList>
    </citation>
    <scope>NUCLEOTIDE SEQUENCE [LARGE SCALE GENOMIC DNA]</scope>
    <source>
        <strain evidence="11 12">DSM 20509</strain>
    </source>
</reference>
<keyword evidence="6 9" id="KW-0418">Kinase</keyword>
<proteinExistence type="inferred from homology"/>
<protein>
    <recommendedName>
        <fullName evidence="9">Acetylglutamate kinase</fullName>
        <ecNumber evidence="9">2.7.2.8</ecNumber>
    </recommendedName>
    <alternativeName>
        <fullName evidence="9">N-acetyl-L-glutamate 5-phosphotransferase</fullName>
    </alternativeName>
    <alternativeName>
        <fullName evidence="9">NAG kinase</fullName>
        <shortName evidence="9">NAGK</shortName>
    </alternativeName>
</protein>
<dbReference type="HAMAP" id="MF_00082">
    <property type="entry name" value="ArgB"/>
    <property type="match status" value="1"/>
</dbReference>
<evidence type="ECO:0000259" key="10">
    <source>
        <dbReference type="Pfam" id="PF00696"/>
    </source>
</evidence>
<name>A0A0R2AFX3_9LACO</name>
<evidence type="ECO:0000256" key="5">
    <source>
        <dbReference type="ARBA" id="ARBA00022741"/>
    </source>
</evidence>
<sequence length="246" mass="26302">MKDLIVIKVGGNALDQLTSEFFEQLAAWRQAGKQILLVHGGGPMISKLCQKLNVPVTKTDGVRVTDEQTLALTKLVLLGQTQPLLLQKLSDHHLNVQGLNAASNYLLKGRYLDKAKYGQVGAITYVNQAALMAELKTKIGVLAPLALTESGEWLNVNADQAALAVASKLKAEKLYLLTDVAGVLANGKLVAKLSESRAAKLAQEGIITSGMFPKVKAALTAQRSGISQVFITNSLAKQGTQIESEE</sequence>
<dbReference type="GO" id="GO:0005737">
    <property type="term" value="C:cytoplasm"/>
    <property type="evidence" value="ECO:0007669"/>
    <property type="project" value="UniProtKB-SubCell"/>
</dbReference>
<evidence type="ECO:0000256" key="1">
    <source>
        <dbReference type="ARBA" id="ARBA00004828"/>
    </source>
</evidence>
<dbReference type="PATRIC" id="fig|1423718.3.peg.764"/>
<comment type="catalytic activity">
    <reaction evidence="8 9">
        <text>N-acetyl-L-glutamate + ATP = N-acetyl-L-glutamyl 5-phosphate + ADP</text>
        <dbReference type="Rhea" id="RHEA:14629"/>
        <dbReference type="ChEBI" id="CHEBI:30616"/>
        <dbReference type="ChEBI" id="CHEBI:44337"/>
        <dbReference type="ChEBI" id="CHEBI:57936"/>
        <dbReference type="ChEBI" id="CHEBI:456216"/>
        <dbReference type="EC" id="2.7.2.8"/>
    </reaction>
</comment>
<gene>
    <name evidence="9" type="primary">argB</name>
    <name evidence="11" type="ORF">FC14_GL000731</name>
</gene>
<dbReference type="InterPro" id="IPR036393">
    <property type="entry name" value="AceGlu_kinase-like_sf"/>
</dbReference>
<dbReference type="PANTHER" id="PTHR23342">
    <property type="entry name" value="N-ACETYLGLUTAMATE SYNTHASE"/>
    <property type="match status" value="1"/>
</dbReference>
<comment type="caution">
    <text evidence="11">The sequence shown here is derived from an EMBL/GenBank/DDBJ whole genome shotgun (WGS) entry which is preliminary data.</text>
</comment>
<dbReference type="AlphaFoldDB" id="A0A0R2AFX3"/>
<dbReference type="InterPro" id="IPR004662">
    <property type="entry name" value="AcgluKinase_fam"/>
</dbReference>
<keyword evidence="5 9" id="KW-0547">Nucleotide-binding</keyword>
<dbReference type="RefSeq" id="WP_056975764.1">
    <property type="nucleotide sequence ID" value="NZ_AYYP01000009.1"/>
</dbReference>
<evidence type="ECO:0000256" key="8">
    <source>
        <dbReference type="ARBA" id="ARBA00048141"/>
    </source>
</evidence>
<dbReference type="PANTHER" id="PTHR23342:SF0">
    <property type="entry name" value="N-ACETYLGLUTAMATE SYNTHASE, MITOCHONDRIAL"/>
    <property type="match status" value="1"/>
</dbReference>
<dbReference type="UniPathway" id="UPA00068">
    <property type="reaction ID" value="UER00107"/>
</dbReference>
<dbReference type="GO" id="GO:0005524">
    <property type="term" value="F:ATP binding"/>
    <property type="evidence" value="ECO:0007669"/>
    <property type="project" value="UniProtKB-UniRule"/>
</dbReference>
<comment type="function">
    <text evidence="9">Catalyzes the ATP-dependent phosphorylation of N-acetyl-L-glutamate.</text>
</comment>
<evidence type="ECO:0000256" key="7">
    <source>
        <dbReference type="ARBA" id="ARBA00022840"/>
    </source>
</evidence>
<feature type="binding site" evidence="9">
    <location>
        <begin position="41"/>
        <end position="42"/>
    </location>
    <ligand>
        <name>substrate</name>
    </ligand>
</feature>
<dbReference type="GO" id="GO:0003991">
    <property type="term" value="F:acetylglutamate kinase activity"/>
    <property type="evidence" value="ECO:0007669"/>
    <property type="project" value="UniProtKB-UniRule"/>
</dbReference>
<evidence type="ECO:0000313" key="11">
    <source>
        <dbReference type="EMBL" id="KRM65975.1"/>
    </source>
</evidence>
<dbReference type="InterPro" id="IPR037528">
    <property type="entry name" value="ArgB"/>
</dbReference>
<dbReference type="NCBIfam" id="TIGR00761">
    <property type="entry name" value="argB"/>
    <property type="match status" value="1"/>
</dbReference>
<comment type="subcellular location">
    <subcellularLocation>
        <location evidence="9">Cytoplasm</location>
    </subcellularLocation>
</comment>
<keyword evidence="12" id="KW-1185">Reference proteome</keyword>
<evidence type="ECO:0000256" key="3">
    <source>
        <dbReference type="ARBA" id="ARBA00022605"/>
    </source>
</evidence>
<feature type="site" description="Transition state stabilizer" evidence="9">
    <location>
        <position position="8"/>
    </location>
</feature>
<evidence type="ECO:0000256" key="4">
    <source>
        <dbReference type="ARBA" id="ARBA00022679"/>
    </source>
</evidence>
<dbReference type="CDD" id="cd04238">
    <property type="entry name" value="AAK_NAGK-like"/>
    <property type="match status" value="1"/>
</dbReference>
<dbReference type="EMBL" id="AYYP01000009">
    <property type="protein sequence ID" value="KRM65975.1"/>
    <property type="molecule type" value="Genomic_DNA"/>
</dbReference>
<evidence type="ECO:0000313" key="12">
    <source>
        <dbReference type="Proteomes" id="UP000051008"/>
    </source>
</evidence>
<feature type="binding site" evidence="9">
    <location>
        <position position="63"/>
    </location>
    <ligand>
        <name>substrate</name>
    </ligand>
</feature>
<feature type="site" description="Transition state stabilizer" evidence="9">
    <location>
        <position position="214"/>
    </location>
</feature>
<dbReference type="GO" id="GO:0042450">
    <property type="term" value="P:L-arginine biosynthetic process via ornithine"/>
    <property type="evidence" value="ECO:0007669"/>
    <property type="project" value="UniProtKB-UniRule"/>
</dbReference>
<dbReference type="SUPFAM" id="SSF53633">
    <property type="entry name" value="Carbamate kinase-like"/>
    <property type="match status" value="1"/>
</dbReference>
<keyword evidence="7 9" id="KW-0067">ATP-binding</keyword>
<dbReference type="EC" id="2.7.2.8" evidence="9"/>
<keyword evidence="3 9" id="KW-0028">Amino-acid biosynthesis</keyword>
<dbReference type="PIRSF" id="PIRSF000728">
    <property type="entry name" value="NAGK"/>
    <property type="match status" value="1"/>
</dbReference>
<comment type="similarity">
    <text evidence="9">Belongs to the acetylglutamate kinase family. ArgB subfamily.</text>
</comment>
<feature type="binding site" evidence="9">
    <location>
        <position position="155"/>
    </location>
    <ligand>
        <name>substrate</name>
    </ligand>
</feature>
<keyword evidence="4 9" id="KW-0808">Transferase</keyword>
<dbReference type="InterPro" id="IPR001048">
    <property type="entry name" value="Asp/Glu/Uridylate_kinase"/>
</dbReference>
<evidence type="ECO:0000256" key="2">
    <source>
        <dbReference type="ARBA" id="ARBA00022571"/>
    </source>
</evidence>
<evidence type="ECO:0000256" key="9">
    <source>
        <dbReference type="HAMAP-Rule" id="MF_00082"/>
    </source>
</evidence>
<dbReference type="Proteomes" id="UP000051008">
    <property type="component" value="Unassembled WGS sequence"/>
</dbReference>
<dbReference type="Pfam" id="PF00696">
    <property type="entry name" value="AA_kinase"/>
    <property type="match status" value="1"/>
</dbReference>
<keyword evidence="9" id="KW-0963">Cytoplasm</keyword>
<comment type="pathway">
    <text evidence="1 9">Amino-acid biosynthesis; L-arginine biosynthesis; N(2)-acetyl-L-ornithine from L-glutamate: step 2/4.</text>
</comment>
<dbReference type="Gene3D" id="3.40.1160.10">
    <property type="entry name" value="Acetylglutamate kinase-like"/>
    <property type="match status" value="1"/>
</dbReference>
<feature type="domain" description="Aspartate/glutamate/uridylate kinase" evidence="10">
    <location>
        <begin position="4"/>
        <end position="233"/>
    </location>
</feature>